<dbReference type="NCBIfam" id="NF033708">
    <property type="entry name" value="T9SS_Cterm_ChiA"/>
    <property type="match status" value="1"/>
</dbReference>
<gene>
    <name evidence="2" type="ORF">EZL74_09185</name>
</gene>
<reference evidence="2 3" key="1">
    <citation type="submission" date="2019-02" db="EMBL/GenBank/DDBJ databases">
        <title>Flavobacterium sp. RD-2-33 isolated from forest soil.</title>
        <authorList>
            <person name="Chaudhary D.K."/>
        </authorList>
    </citation>
    <scope>NUCLEOTIDE SEQUENCE [LARGE SCALE GENOMIC DNA]</scope>
    <source>
        <strain evidence="2 3">RD-2-33</strain>
    </source>
</reference>
<evidence type="ECO:0000259" key="1">
    <source>
        <dbReference type="Pfam" id="PF23759"/>
    </source>
</evidence>
<name>A0A4Q9YZR1_9FLAO</name>
<dbReference type="Proteomes" id="UP000293300">
    <property type="component" value="Unassembled WGS sequence"/>
</dbReference>
<dbReference type="EMBL" id="SJPE01000010">
    <property type="protein sequence ID" value="TBX67647.1"/>
    <property type="molecule type" value="Genomic_DNA"/>
</dbReference>
<organism evidence="2 3">
    <name type="scientific">Flavobacterium silvisoli</name>
    <dbReference type="NCBI Taxonomy" id="2529433"/>
    <lineage>
        <taxon>Bacteria</taxon>
        <taxon>Pseudomonadati</taxon>
        <taxon>Bacteroidota</taxon>
        <taxon>Flavobacteriia</taxon>
        <taxon>Flavobacteriales</taxon>
        <taxon>Flavobacteriaceae</taxon>
        <taxon>Flavobacterium</taxon>
    </lineage>
</organism>
<protein>
    <submittedName>
        <fullName evidence="2">T9SS sorting signal type C domain-containing protein</fullName>
    </submittedName>
</protein>
<dbReference type="InterPro" id="IPR056600">
    <property type="entry name" value="GBD_T9SS_assoc"/>
</dbReference>
<dbReference type="RefSeq" id="WP_131476314.1">
    <property type="nucleotide sequence ID" value="NZ_SJPE01000010.1"/>
</dbReference>
<evidence type="ECO:0000313" key="2">
    <source>
        <dbReference type="EMBL" id="TBX67647.1"/>
    </source>
</evidence>
<feature type="domain" description="T9SS-like galactose binding" evidence="1">
    <location>
        <begin position="314"/>
        <end position="438"/>
    </location>
</feature>
<keyword evidence="3" id="KW-1185">Reference proteome</keyword>
<dbReference type="Pfam" id="PF23759">
    <property type="entry name" value="GBD_T9SS_assoc"/>
    <property type="match status" value="1"/>
</dbReference>
<proteinExistence type="predicted"/>
<evidence type="ECO:0000313" key="3">
    <source>
        <dbReference type="Proteomes" id="UP000293300"/>
    </source>
</evidence>
<dbReference type="Gene3D" id="2.60.120.380">
    <property type="match status" value="1"/>
</dbReference>
<accession>A0A4Q9YZR1</accession>
<sequence>MSLIITFLFNKKKTKSHLILTLYFLLLFSINSFSSNGTLINSAVLKKELSAALPPGPSNNQCANAITLPCGTTNLAGTTVGASSYTHGTGCSLSNYGVWYTFVGDGNVTTISATGSGFDLEMAITSGTCGSLSNISCQDFAVSAAETYTFTATAGTTYYIYIAYYLTSSTTTGAFTISRTCTTPYDPCASIPNIASCGTTNAVSIASGSGGFSSSSCGYTTPGKEQIYTFTPTTTGNYYIQQNSSFGYIDYQFKTASLGCNSSGWTCIDDISGAGTSPGFSLTAGTQYYLLLDPESSTGGNISFSLNCPVVAPANDNCSGAIALTVNSDLNCSTSTAGTTVGATQSQSSCTGTADDDVWYSFVATAASHTVTVTPGTLSDAVMQVFSGSCSSLTSMDCIDDTYSSNEATILNGLTIGNTYYVRVHSYSSSSGQGTFTICVTSNIPCTAGNGTGTTSLGCPSVISGGLGLNGNDPTPIDCHSNSSCVDLEATYLRLGQTTNYTVESIPYDPPYQFSCLANPVSVNSDDVWSPVINLPFNFCFYGNTYNACTIGSNGMLSFDTSRASSSSGYAFSNNLPSTTGALFANTIYGVYHDIDPSVGGEVGWELITLNTGCRALVASWSNVPMFSTNSILYTGMMVLYENTNIIEVYIKEKKIDDFNVSPWNGGNAIVGIQNAAGTQAVVAPGRNGLDTNWTASSEAWRFVPSGNSITSIKWYEGAGTSGTVVGTTDTITVCPPTTTIYTAEVTYTLCGGATLKVTDQTTVTVTGSKVWNGSVDTDWNKANNWTPIGVPTNTDCVVIPDVTNDPIISGTAYNAYGYNLTIKNGGNLTLNSANNITITDFIKVVSGGIFTIKNSGNLVQINNSAVNSGNITMERTANVRQLDYVYWSSPVANFNVNSIIAPLTSGGIFKWNTTVNNNNGGQGNWEYAAGNTMLPAKGYILRAPDSFSTSVASPLLGTFTGTPNNGVITTSIFRGADQNTNYHTGTNGTEINNYSDNWNLLGNPYPSSIRGSQFLFDNRTKIMGQIRLWTHGTLPAAIASPFYDTFVYNYNPGDYFTFNFSGSSCCPAAASDLFIGAGQGFFVQMIDGPTGSDTVSFNNGLRNESYSNSTFYKASNPTTGNTNLTNIERNRIWLDLLDSNQQSDRILVGYIEGATMNADSFFDAGTTTPMPMSLYSLIGNDKYLIQGRSLPFNPNDIVPLGVKIGTPGQYTIAIGGVDGLFENRNKNILLEDTETKIITNLRETPYVFNAVPGTYNTRFKLRYKYPHGNGNGNNTNYNKTVPNTVIVTSDNKQINIQSFETPIENVKLYDLLGREVYNGEDINKTEFNLNLAIQNQQALIVKITLIDGSVVSKKLMN</sequence>
<dbReference type="OrthoDB" id="1652165at2"/>
<comment type="caution">
    <text evidence="2">The sequence shown here is derived from an EMBL/GenBank/DDBJ whole genome shotgun (WGS) entry which is preliminary data.</text>
</comment>